<proteinExistence type="predicted"/>
<comment type="caution">
    <text evidence="2">The sequence shown here is derived from an EMBL/GenBank/DDBJ whole genome shotgun (WGS) entry which is preliminary data.</text>
</comment>
<reference evidence="2 3" key="1">
    <citation type="journal article" date="2018" name="Elife">
        <title>Firefly genomes illuminate parallel origins of bioluminescence in beetles.</title>
        <authorList>
            <person name="Fallon T.R."/>
            <person name="Lower S.E."/>
            <person name="Chang C.H."/>
            <person name="Bessho-Uehara M."/>
            <person name="Martin G.J."/>
            <person name="Bewick A.J."/>
            <person name="Behringer M."/>
            <person name="Debat H.J."/>
            <person name="Wong I."/>
            <person name="Day J.C."/>
            <person name="Suvorov A."/>
            <person name="Silva C.J."/>
            <person name="Stanger-Hall K.F."/>
            <person name="Hall D.W."/>
            <person name="Schmitz R.J."/>
            <person name="Nelson D.R."/>
            <person name="Lewis S.M."/>
            <person name="Shigenobu S."/>
            <person name="Bybee S.M."/>
            <person name="Larracuente A.M."/>
            <person name="Oba Y."/>
            <person name="Weng J.K."/>
        </authorList>
    </citation>
    <scope>NUCLEOTIDE SEQUENCE [LARGE SCALE GENOMIC DNA]</scope>
    <source>
        <strain evidence="2">1611_PpyrPB1</strain>
        <tissue evidence="2">Whole body</tissue>
    </source>
</reference>
<gene>
    <name evidence="2" type="ORF">PPYR_05482</name>
</gene>
<dbReference type="AlphaFoldDB" id="A0A5N4AV65"/>
<organism evidence="2 3">
    <name type="scientific">Photinus pyralis</name>
    <name type="common">Common eastern firefly</name>
    <name type="synonym">Lampyris pyralis</name>
    <dbReference type="NCBI Taxonomy" id="7054"/>
    <lineage>
        <taxon>Eukaryota</taxon>
        <taxon>Metazoa</taxon>
        <taxon>Ecdysozoa</taxon>
        <taxon>Arthropoda</taxon>
        <taxon>Hexapoda</taxon>
        <taxon>Insecta</taxon>
        <taxon>Pterygota</taxon>
        <taxon>Neoptera</taxon>
        <taxon>Endopterygota</taxon>
        <taxon>Coleoptera</taxon>
        <taxon>Polyphaga</taxon>
        <taxon>Elateriformia</taxon>
        <taxon>Elateroidea</taxon>
        <taxon>Lampyridae</taxon>
        <taxon>Lampyrinae</taxon>
        <taxon>Photinus</taxon>
    </lineage>
</organism>
<evidence type="ECO:0000313" key="3">
    <source>
        <dbReference type="Proteomes" id="UP000327044"/>
    </source>
</evidence>
<feature type="region of interest" description="Disordered" evidence="1">
    <location>
        <begin position="233"/>
        <end position="276"/>
    </location>
</feature>
<protein>
    <submittedName>
        <fullName evidence="2">Uncharacterized protein</fullName>
    </submittedName>
</protein>
<evidence type="ECO:0000313" key="2">
    <source>
        <dbReference type="EMBL" id="KAB0801128.1"/>
    </source>
</evidence>
<feature type="region of interest" description="Disordered" evidence="1">
    <location>
        <begin position="1"/>
        <end position="28"/>
    </location>
</feature>
<evidence type="ECO:0000256" key="1">
    <source>
        <dbReference type="SAM" id="MobiDB-lite"/>
    </source>
</evidence>
<accession>A0A5N4AV65</accession>
<name>A0A5N4AV65_PHOPY</name>
<dbReference type="Proteomes" id="UP000327044">
    <property type="component" value="Unassembled WGS sequence"/>
</dbReference>
<dbReference type="InParanoid" id="A0A5N4AV65"/>
<keyword evidence="3" id="KW-1185">Reference proteome</keyword>
<dbReference type="EMBL" id="VVIM01000003">
    <property type="protein sequence ID" value="KAB0801128.1"/>
    <property type="molecule type" value="Genomic_DNA"/>
</dbReference>
<sequence>MGKTANLRRKKRNAKKRGQRATKTLHKHNVPAGRKILQDSSLQQKGLGDIAMASTSRVEGMEVSDDKDFAEVEMSSQCATTSSSGDENDVSKERVLKPLLGLQQDVMLDNIPPATSLGKIGHYGICLGDRELRVTLTRVTESKMDICQVSSSMGVDENTIPDKQIIKSGQEVMVGEEPRLTRRQKIISDLARKQVVDSVTSGQTAAITAEDEHSPLLKKKKVVKRRNQAALISSTCKETPKTAKKRRTKTQGDHAVPSTSKQISESETDTSTAESREDFKRYGMHVPTFQEMMAYRKEYEKMEKEVEFIDAAIAEPIIKVPEEPQKEPVPILDCKHLTEDQLQILLEQNYLFAHNIFHGITKNARHDRFKATKYHRITFSKSNLIYNTSMIVFSYEQKRFMLKYLYSKFDNEGEFHTQTDYFFKVLLPELCTKIFMDTYQMTKEEAESYLAVRPAGK</sequence>